<protein>
    <recommendedName>
        <fullName evidence="4">Kelch motif family protein</fullName>
    </recommendedName>
</protein>
<dbReference type="Gene3D" id="2.120.10.80">
    <property type="entry name" value="Kelch-type beta propeller"/>
    <property type="match status" value="2"/>
</dbReference>
<proteinExistence type="predicted"/>
<evidence type="ECO:0000313" key="2">
    <source>
        <dbReference type="EMBL" id="ETO05931.1"/>
    </source>
</evidence>
<keyword evidence="1" id="KW-0812">Transmembrane</keyword>
<keyword evidence="3" id="KW-1185">Reference proteome</keyword>
<dbReference type="OrthoDB" id="432528at2759"/>
<evidence type="ECO:0000256" key="1">
    <source>
        <dbReference type="SAM" id="Phobius"/>
    </source>
</evidence>
<accession>X6LX71</accession>
<dbReference type="InterPro" id="IPR011043">
    <property type="entry name" value="Gal_Oxase/kelch_b-propeller"/>
</dbReference>
<feature type="transmembrane region" description="Helical" evidence="1">
    <location>
        <begin position="333"/>
        <end position="350"/>
    </location>
</feature>
<gene>
    <name evidence="2" type="ORF">RFI_31466</name>
</gene>
<evidence type="ECO:0008006" key="4">
    <source>
        <dbReference type="Google" id="ProtNLM"/>
    </source>
</evidence>
<organism evidence="2 3">
    <name type="scientific">Reticulomyxa filosa</name>
    <dbReference type="NCBI Taxonomy" id="46433"/>
    <lineage>
        <taxon>Eukaryota</taxon>
        <taxon>Sar</taxon>
        <taxon>Rhizaria</taxon>
        <taxon>Retaria</taxon>
        <taxon>Foraminifera</taxon>
        <taxon>Monothalamids</taxon>
        <taxon>Reticulomyxidae</taxon>
        <taxon>Reticulomyxa</taxon>
    </lineage>
</organism>
<sequence>MGNQNTTQEPTPFQKLKDLPIPLWQSQCVFYKHELLVCGGYEERNCYSYHTLKNEYKFICSYPNDVKLNGHCVVKLVDDNDSNKITLLSFGGRYGHTLVMKYVSIWDNDIKKNKLNDYYKWIPFTNKNNYPINISSDFYQGARAVIGGSNNHLLFITYGPNNINVFDLNKFQYIKYDTLPTDNRIAFHCFVSKPENRQEIIKENNKKNVEMILFCFKTGLLIEYNEDNNTFQFCQIPVSNDIEQLYKYACICINDSIFFFGGWNYNDTTTSKLVQKYSIQENTWITFKYTLHIPLYSCFGILNEDNTHIHIIGGSDDKNTIVSVHMKTRVNEWRELVIFFFFFFALFLKIKYK</sequence>
<name>X6LX71_RETFI</name>
<keyword evidence="1" id="KW-1133">Transmembrane helix</keyword>
<dbReference type="SUPFAM" id="SSF50965">
    <property type="entry name" value="Galactose oxidase, central domain"/>
    <property type="match status" value="1"/>
</dbReference>
<evidence type="ECO:0000313" key="3">
    <source>
        <dbReference type="Proteomes" id="UP000023152"/>
    </source>
</evidence>
<keyword evidence="1" id="KW-0472">Membrane</keyword>
<dbReference type="InterPro" id="IPR015915">
    <property type="entry name" value="Kelch-typ_b-propeller"/>
</dbReference>
<dbReference type="Proteomes" id="UP000023152">
    <property type="component" value="Unassembled WGS sequence"/>
</dbReference>
<comment type="caution">
    <text evidence="2">The sequence shown here is derived from an EMBL/GenBank/DDBJ whole genome shotgun (WGS) entry which is preliminary data.</text>
</comment>
<reference evidence="2 3" key="1">
    <citation type="journal article" date="2013" name="Curr. Biol.">
        <title>The Genome of the Foraminiferan Reticulomyxa filosa.</title>
        <authorList>
            <person name="Glockner G."/>
            <person name="Hulsmann N."/>
            <person name="Schleicher M."/>
            <person name="Noegel A.A."/>
            <person name="Eichinger L."/>
            <person name="Gallinger C."/>
            <person name="Pawlowski J."/>
            <person name="Sierra R."/>
            <person name="Euteneuer U."/>
            <person name="Pillet L."/>
            <person name="Moustafa A."/>
            <person name="Platzer M."/>
            <person name="Groth M."/>
            <person name="Szafranski K."/>
            <person name="Schliwa M."/>
        </authorList>
    </citation>
    <scope>NUCLEOTIDE SEQUENCE [LARGE SCALE GENOMIC DNA]</scope>
</reference>
<dbReference type="EMBL" id="ASPP01027649">
    <property type="protein sequence ID" value="ETO05931.1"/>
    <property type="molecule type" value="Genomic_DNA"/>
</dbReference>
<dbReference type="AlphaFoldDB" id="X6LX71"/>